<protein>
    <recommendedName>
        <fullName evidence="1">Immunoglobulin domain-containing protein</fullName>
    </recommendedName>
</protein>
<dbReference type="InterPro" id="IPR036179">
    <property type="entry name" value="Ig-like_dom_sf"/>
</dbReference>
<dbReference type="AlphaFoldDB" id="A0A8C8R740"/>
<dbReference type="Proteomes" id="UP000694393">
    <property type="component" value="Unplaced"/>
</dbReference>
<organism evidence="2 3">
    <name type="scientific">Pelusios castaneus</name>
    <name type="common">West African mud turtle</name>
    <dbReference type="NCBI Taxonomy" id="367368"/>
    <lineage>
        <taxon>Eukaryota</taxon>
        <taxon>Metazoa</taxon>
        <taxon>Chordata</taxon>
        <taxon>Craniata</taxon>
        <taxon>Vertebrata</taxon>
        <taxon>Euteleostomi</taxon>
        <taxon>Archelosauria</taxon>
        <taxon>Testudinata</taxon>
        <taxon>Testudines</taxon>
        <taxon>Pleurodira</taxon>
        <taxon>Pelomedusidae</taxon>
        <taxon>Pelusios</taxon>
    </lineage>
</organism>
<dbReference type="Ensembl" id="ENSPCET00000001181.1">
    <property type="protein sequence ID" value="ENSPCEP00000001142.1"/>
    <property type="gene ID" value="ENSPCEG00000000947.1"/>
</dbReference>
<dbReference type="SMART" id="SM00409">
    <property type="entry name" value="IG"/>
    <property type="match status" value="2"/>
</dbReference>
<feature type="domain" description="Immunoglobulin" evidence="1">
    <location>
        <begin position="135"/>
        <end position="243"/>
    </location>
</feature>
<proteinExistence type="predicted"/>
<name>A0A8C8R740_9SAUR</name>
<sequence length="358" mass="40637">RISSHGFCITYHLKDLYKTEANHALPGSDVTLECTILNGDGFHVTQTQWSKIDDTPPSRIAVYHPTYAAWSDVNKTWSSHEATENHVQFSRWTLHLSNISTSLSGRYECSFATYPYGTKSAEIDLIIKAENETEYGMEEILLNQTLEIPCLKKMTSVNLSKSPLKWLMGENGRKETTLITKEFYHQYGNMTDSLLYKERIQLSLDNALKISPVKIVDDGKMFFCHVMYHPERILKSITQVKVFGKRFMTLPLFAFPKPNLTWYMDGEILKDQFGGMSTEVEVVKDGEEGLYVLSSVLRIQSTNQSATSQTFWCVCDFPFTGNKTLNISSEKIVVSSGRSSSLIMIYLKSKAMSTLNSN</sequence>
<evidence type="ECO:0000313" key="3">
    <source>
        <dbReference type="Proteomes" id="UP000694393"/>
    </source>
</evidence>
<dbReference type="SUPFAM" id="SSF48726">
    <property type="entry name" value="Immunoglobulin"/>
    <property type="match status" value="2"/>
</dbReference>
<reference evidence="2" key="2">
    <citation type="submission" date="2025-09" db="UniProtKB">
        <authorList>
            <consortium name="Ensembl"/>
        </authorList>
    </citation>
    <scope>IDENTIFICATION</scope>
</reference>
<dbReference type="PANTHER" id="PTHR15317:SF1">
    <property type="entry name" value="T-CELL SURFACE PROTEIN TACTILE"/>
    <property type="match status" value="1"/>
</dbReference>
<evidence type="ECO:0000259" key="1">
    <source>
        <dbReference type="SMART" id="SM00409"/>
    </source>
</evidence>
<keyword evidence="3" id="KW-1185">Reference proteome</keyword>
<dbReference type="GO" id="GO:0007160">
    <property type="term" value="P:cell-matrix adhesion"/>
    <property type="evidence" value="ECO:0007669"/>
    <property type="project" value="TreeGrafter"/>
</dbReference>
<dbReference type="PANTHER" id="PTHR15317">
    <property type="entry name" value="T-CELL SURFACE PROTEIN TACTILE"/>
    <property type="match status" value="1"/>
</dbReference>
<dbReference type="Gene3D" id="2.60.40.10">
    <property type="entry name" value="Immunoglobulins"/>
    <property type="match status" value="3"/>
</dbReference>
<accession>A0A8C8R740</accession>
<feature type="domain" description="Immunoglobulin" evidence="1">
    <location>
        <begin position="19"/>
        <end position="128"/>
    </location>
</feature>
<evidence type="ECO:0000313" key="2">
    <source>
        <dbReference type="Ensembl" id="ENSPCEP00000001142.1"/>
    </source>
</evidence>
<dbReference type="InterPro" id="IPR042381">
    <property type="entry name" value="CD96"/>
</dbReference>
<dbReference type="GO" id="GO:0006954">
    <property type="term" value="P:inflammatory response"/>
    <property type="evidence" value="ECO:0007669"/>
    <property type="project" value="TreeGrafter"/>
</dbReference>
<reference evidence="2" key="1">
    <citation type="submission" date="2025-08" db="UniProtKB">
        <authorList>
            <consortium name="Ensembl"/>
        </authorList>
    </citation>
    <scope>IDENTIFICATION</scope>
</reference>
<dbReference type="InterPro" id="IPR013783">
    <property type="entry name" value="Ig-like_fold"/>
</dbReference>
<dbReference type="InterPro" id="IPR003599">
    <property type="entry name" value="Ig_sub"/>
</dbReference>